<organism evidence="2 3">
    <name type="scientific">Plasmodium gallinaceum</name>
    <dbReference type="NCBI Taxonomy" id="5849"/>
    <lineage>
        <taxon>Eukaryota</taxon>
        <taxon>Sar</taxon>
        <taxon>Alveolata</taxon>
        <taxon>Apicomplexa</taxon>
        <taxon>Aconoidasida</taxon>
        <taxon>Haemosporida</taxon>
        <taxon>Plasmodiidae</taxon>
        <taxon>Plasmodium</taxon>
        <taxon>Plasmodium (Haemamoeba)</taxon>
    </lineage>
</organism>
<keyword evidence="3" id="KW-1185">Reference proteome</keyword>
<accession>A0A1J1H426</accession>
<feature type="region of interest" description="Disordered" evidence="1">
    <location>
        <begin position="232"/>
        <end position="268"/>
    </location>
</feature>
<dbReference type="OrthoDB" id="382546at2759"/>
<sequence length="951" mass="115284">MKKSNYQRITKSLQINEDIDNMNKKKEEKENSLVVERYDENNKYNKRTKKNKICKKNQIIEKNKIDERNNINKKNKINKKNLRNINYVTYRDNKRNKITMRNDIIENRKLVDANVNKEEMRNEINCEFYNNYQNNELAKNYESSENFLNSDSFDSSNTDISINMEETDNINGFVEIFENIDYGNNPTLSTNYEIRGNPDLVETFEIYDIFESDNNLNNHNINSNICNNNENEILNNQSSDSETLDKQSRDSETLDKQSSDNDNDNDNINESDVEKIIIEDKLSKNLLLYFPFFKKRIFIDAIIEHFQKEELKNIDKNCLKVQYYEIIKEIYNYEKYDINIKNKKLLNEFFCEKLNNKKYDMKLEIDYYEFEFFSIFFLSYFRFSLYLSGFINSSFLYHSNEIHFHIFVLNRYHYFVDNFYLNDTSPFTYNEVNEIISTYKNSIISILDYLDAFYPFFLLIYNIIRDVHIKSKKTTSILEKNEVILKNNFKEINKRNCVKWTRGNSSSMSKHVIHKFDLIKKINKIKRNFFKDNYDKFVLMIIDELNSFWLLSCIYEKENDIKGIDSYLKKFILNIKNNMLIKYIIYNVVKKLNVILSKLEKKCFENWDEICKRNIISISTLLNFESLKKVKKKDKWLLLLKQNYYYIEKSYYFFKELHEKKIIYHQIQNLFRSILNFKINVVYNHFIQYFYVRDIKNKKIDTIYDYIYYIKSKKNTLITLFAYKRLIYKLKFDVNNFGLVNSIYNSLKFLFMERESVNLIKKNTLIKKKFMYLFNKIINSLNFEKYKYIDIPTKNIIKNILFHSENNIVKNILLNVSNKITRIRCRGDICCNTSFSCYYEREINEELFNVLKNNKINKLDKNYLTKEIKKFTKELKINNDRKLNFLTFLNGYKYNSTHKNIYNFLNSDNIKRKKKMGNELNNYFYNECIYVEKGDIFQDYISYNNVYNSLN</sequence>
<gene>
    <name evidence="2" type="ORF">PGAL8A_00054100</name>
</gene>
<dbReference type="RefSeq" id="XP_028530903.1">
    <property type="nucleotide sequence ID" value="XM_028674563.1"/>
</dbReference>
<dbReference type="Proteomes" id="UP000220797">
    <property type="component" value="Unassembled WGS sequence"/>
</dbReference>
<dbReference type="EMBL" id="CVMV01000143">
    <property type="protein sequence ID" value="CRG98106.1"/>
    <property type="molecule type" value="Genomic_DNA"/>
</dbReference>
<feature type="compositionally biased region" description="Basic and acidic residues" evidence="1">
    <location>
        <begin position="243"/>
        <end position="259"/>
    </location>
</feature>
<evidence type="ECO:0000313" key="3">
    <source>
        <dbReference type="Proteomes" id="UP000220797"/>
    </source>
</evidence>
<dbReference type="AlphaFoldDB" id="A0A1J1H426"/>
<evidence type="ECO:0000256" key="1">
    <source>
        <dbReference type="SAM" id="MobiDB-lite"/>
    </source>
</evidence>
<dbReference type="VEuPathDB" id="PlasmoDB:PGAL8A_00054100"/>
<name>A0A1J1H426_PLAGA</name>
<proteinExistence type="predicted"/>
<protein>
    <submittedName>
        <fullName evidence="2">Uncharacterized protein</fullName>
    </submittedName>
</protein>
<dbReference type="OMA" id="KNKFMYL"/>
<comment type="caution">
    <text evidence="2">The sequence shown here is derived from an EMBL/GenBank/DDBJ whole genome shotgun (WGS) entry which is preliminary data.</text>
</comment>
<dbReference type="GeneID" id="39729066"/>
<reference evidence="2" key="1">
    <citation type="submission" date="2015-04" db="EMBL/GenBank/DDBJ databases">
        <authorList>
            <consortium name="Pathogen Informatics"/>
        </authorList>
    </citation>
    <scope>NUCLEOTIDE SEQUENCE [LARGE SCALE GENOMIC DNA]</scope>
    <source>
        <strain evidence="2">8A</strain>
    </source>
</reference>
<evidence type="ECO:0000313" key="2">
    <source>
        <dbReference type="EMBL" id="CRG98106.1"/>
    </source>
</evidence>